<evidence type="ECO:0000313" key="4">
    <source>
        <dbReference type="Proteomes" id="UP000002254"/>
    </source>
</evidence>
<dbReference type="Proteomes" id="UP000002254">
    <property type="component" value="Chromosome 3"/>
</dbReference>
<dbReference type="SMART" id="SM00234">
    <property type="entry name" value="START"/>
    <property type="match status" value="1"/>
</dbReference>
<dbReference type="GO" id="GO:0015485">
    <property type="term" value="F:cholesterol binding"/>
    <property type="evidence" value="ECO:0007669"/>
    <property type="project" value="InterPro"/>
</dbReference>
<dbReference type="OrthoDB" id="196858at2759"/>
<dbReference type="InterPro" id="IPR042555">
    <property type="entry name" value="StarD4"/>
</dbReference>
<feature type="compositionally biased region" description="Low complexity" evidence="1">
    <location>
        <begin position="292"/>
        <end position="305"/>
    </location>
</feature>
<dbReference type="AlphaFoldDB" id="A0A8P0TSH9"/>
<evidence type="ECO:0000259" key="2">
    <source>
        <dbReference type="PROSITE" id="PS50848"/>
    </source>
</evidence>
<accession>A0A8P0TSH9</accession>
<name>A0A8P0TSH9_CANLF</name>
<dbReference type="Gene3D" id="3.30.530.20">
    <property type="match status" value="1"/>
</dbReference>
<feature type="compositionally biased region" description="Pro residues" evidence="1">
    <location>
        <begin position="139"/>
        <end position="173"/>
    </location>
</feature>
<organism evidence="3 4">
    <name type="scientific">Canis lupus familiaris</name>
    <name type="common">Dog</name>
    <name type="synonym">Canis familiaris</name>
    <dbReference type="NCBI Taxonomy" id="9615"/>
    <lineage>
        <taxon>Eukaryota</taxon>
        <taxon>Metazoa</taxon>
        <taxon>Chordata</taxon>
        <taxon>Craniata</taxon>
        <taxon>Vertebrata</taxon>
        <taxon>Euteleostomi</taxon>
        <taxon>Mammalia</taxon>
        <taxon>Eutheria</taxon>
        <taxon>Laurasiatheria</taxon>
        <taxon>Carnivora</taxon>
        <taxon>Caniformia</taxon>
        <taxon>Canidae</taxon>
        <taxon>Canis</taxon>
    </lineage>
</organism>
<feature type="region of interest" description="Disordered" evidence="1">
    <location>
        <begin position="62"/>
        <end position="116"/>
    </location>
</feature>
<dbReference type="GO" id="GO:0032367">
    <property type="term" value="P:intracellular cholesterol transport"/>
    <property type="evidence" value="ECO:0007669"/>
    <property type="project" value="InterPro"/>
</dbReference>
<dbReference type="Ensembl" id="ENSCAFT00000097394.1">
    <property type="protein sequence ID" value="ENSCAFP00000073438.1"/>
    <property type="gene ID" value="ENSCAFG00000030762.3"/>
</dbReference>
<sequence length="668" mass="71337">MDDVSFDSKILKSANKNSQVVFGDSFSDINLTIYAYLLVIARSSRAHRAALHALALRSQTGHPRKQNSFFMGSTQKPGPVRRAADSHLPPPPAAAPPTCHRPASPPRAAPTPAAPPTCCRSPNLPPPPAPTCCRPPTPTCRSPNLPPPPRPALPQPAASPPRLLPPPPPPPAPTCCRPRPHLPLPQPAPPPPAPTCWTPPPRRRPPTCRPPSPPNLPPPHLSLPRPCRPAGSVSSGAPRLPPGRTTVRPKADSQRDCVPRDAAAAAGEPAGGGGTVVPARRLLFTAPRVLEPGPAASAVRPASPVTADLPSLLRPRGQRGAAEPRPLSPHAAAPPPPAGPRTINHSIPSGQSALRTPRARQSAPRTPRASQSKPTHVAPPTSAAGPSGALCGGTRPSSPREPPAFPLAASGSVPSLIGCRRPAPPPPGPSGRGVREPTASGSPTAGRPPRSLPAASQEKKMEGLPDAAAFATRLKNTLIQYHSIEDDKWRVAKKVKDVTIWRKPSEEFNGYLFKAQGVIDDIVNSVIDHIRPGPYRLDWDSLMTSMDILEHFEENCCVMRYTTAGQLWNIISPREFVDFSYTVDYEDGLLSCGLSVDWSEQRPEFIRGFNHPCGWFCVPRKDNPQQSLLTGYIQTDLRGMIPQSAVDTAMASTLISFYVDLRKALQKA</sequence>
<gene>
    <name evidence="3" type="primary">STARD4</name>
</gene>
<feature type="compositionally biased region" description="Polar residues" evidence="1">
    <location>
        <begin position="66"/>
        <end position="76"/>
    </location>
</feature>
<dbReference type="InterPro" id="IPR023393">
    <property type="entry name" value="START-like_dom_sf"/>
</dbReference>
<feature type="compositionally biased region" description="Pro residues" evidence="1">
    <location>
        <begin position="207"/>
        <end position="221"/>
    </location>
</feature>
<feature type="compositionally biased region" description="Pro residues" evidence="1">
    <location>
        <begin position="181"/>
        <end position="200"/>
    </location>
</feature>
<dbReference type="InterPro" id="IPR002913">
    <property type="entry name" value="START_lipid-bd_dom"/>
</dbReference>
<feature type="compositionally biased region" description="Low complexity" evidence="1">
    <location>
        <begin position="378"/>
        <end position="389"/>
    </location>
</feature>
<dbReference type="PANTHER" id="PTHR47006">
    <property type="entry name" value="STAR-RELATED LIPID TRANSFER PROTEIN 4"/>
    <property type="match status" value="1"/>
</dbReference>
<reference evidence="3 4" key="1">
    <citation type="journal article" date="2005" name="Nature">
        <title>Genome sequence, comparative analysis and haplotype structure of the domestic dog.</title>
        <authorList>
            <consortium name="Broad Sequencing Platform"/>
            <person name="Lindblad-Toh K."/>
            <person name="Wade C.M."/>
            <person name="Mikkelsen T.S."/>
            <person name="Karlsson E.K."/>
            <person name="Jaffe D.B."/>
            <person name="Kamal M."/>
            <person name="Clamp M."/>
            <person name="Chang J.L."/>
            <person name="Kulbokas E.J. III"/>
            <person name="Zody M.C."/>
            <person name="Mauceli E."/>
            <person name="Xie X."/>
            <person name="Breen M."/>
            <person name="Wayne R.K."/>
            <person name="Ostrander E.A."/>
            <person name="Ponting C.P."/>
            <person name="Galibert F."/>
            <person name="Smith D.R."/>
            <person name="DeJong P.J."/>
            <person name="Kirkness E."/>
            <person name="Alvarez P."/>
            <person name="Biagi T."/>
            <person name="Brockman W."/>
            <person name="Butler J."/>
            <person name="Chin C.W."/>
            <person name="Cook A."/>
            <person name="Cuff J."/>
            <person name="Daly M.J."/>
            <person name="DeCaprio D."/>
            <person name="Gnerre S."/>
            <person name="Grabherr M."/>
            <person name="Kellis M."/>
            <person name="Kleber M."/>
            <person name="Bardeleben C."/>
            <person name="Goodstadt L."/>
            <person name="Heger A."/>
            <person name="Hitte C."/>
            <person name="Kim L."/>
            <person name="Koepfli K.P."/>
            <person name="Parker H.G."/>
            <person name="Pollinger J.P."/>
            <person name="Searle S.M."/>
            <person name="Sutter N.B."/>
            <person name="Thomas R."/>
            <person name="Webber C."/>
            <person name="Baldwin J."/>
            <person name="Abebe A."/>
            <person name="Abouelleil A."/>
            <person name="Aftuck L."/>
            <person name="Ait-Zahra M."/>
            <person name="Aldredge T."/>
            <person name="Allen N."/>
            <person name="An P."/>
            <person name="Anderson S."/>
            <person name="Antoine C."/>
            <person name="Arachchi H."/>
            <person name="Aslam A."/>
            <person name="Ayotte L."/>
            <person name="Bachantsang P."/>
            <person name="Barry A."/>
            <person name="Bayul T."/>
            <person name="Benamara M."/>
            <person name="Berlin A."/>
            <person name="Bessette D."/>
            <person name="Blitshteyn B."/>
            <person name="Bloom T."/>
            <person name="Blye J."/>
            <person name="Boguslavskiy L."/>
            <person name="Bonnet C."/>
            <person name="Boukhgalter B."/>
            <person name="Brown A."/>
            <person name="Cahill P."/>
            <person name="Calixte N."/>
            <person name="Camarata J."/>
            <person name="Cheshatsang Y."/>
            <person name="Chu J."/>
            <person name="Citroen M."/>
            <person name="Collymore A."/>
            <person name="Cooke P."/>
            <person name="Dawoe T."/>
            <person name="Daza R."/>
            <person name="Decktor K."/>
            <person name="DeGray S."/>
            <person name="Dhargay N."/>
            <person name="Dooley K."/>
            <person name="Dooley K."/>
            <person name="Dorje P."/>
            <person name="Dorjee K."/>
            <person name="Dorris L."/>
            <person name="Duffey N."/>
            <person name="Dupes A."/>
            <person name="Egbiremolen O."/>
            <person name="Elong R."/>
            <person name="Falk J."/>
            <person name="Farina A."/>
            <person name="Faro S."/>
            <person name="Ferguson D."/>
            <person name="Ferreira P."/>
            <person name="Fisher S."/>
            <person name="FitzGerald M."/>
            <person name="Foley K."/>
            <person name="Foley C."/>
            <person name="Franke A."/>
            <person name="Friedrich D."/>
            <person name="Gage D."/>
            <person name="Garber M."/>
            <person name="Gearin G."/>
            <person name="Giannoukos G."/>
            <person name="Goode T."/>
            <person name="Goyette A."/>
            <person name="Graham J."/>
            <person name="Grandbois E."/>
            <person name="Gyaltsen K."/>
            <person name="Hafez N."/>
            <person name="Hagopian D."/>
            <person name="Hagos B."/>
            <person name="Hall J."/>
            <person name="Healy C."/>
            <person name="Hegarty R."/>
            <person name="Honan T."/>
            <person name="Horn A."/>
            <person name="Houde N."/>
            <person name="Hughes L."/>
            <person name="Hunnicutt L."/>
            <person name="Husby M."/>
            <person name="Jester B."/>
            <person name="Jones C."/>
            <person name="Kamat A."/>
            <person name="Kanga B."/>
            <person name="Kells C."/>
            <person name="Khazanovich D."/>
            <person name="Kieu A.C."/>
            <person name="Kisner P."/>
            <person name="Kumar M."/>
            <person name="Lance K."/>
            <person name="Landers T."/>
            <person name="Lara M."/>
            <person name="Lee W."/>
            <person name="Leger J.P."/>
            <person name="Lennon N."/>
            <person name="Leuper L."/>
            <person name="LeVine S."/>
            <person name="Liu J."/>
            <person name="Liu X."/>
            <person name="Lokyitsang Y."/>
            <person name="Lokyitsang T."/>
            <person name="Lui A."/>
            <person name="Macdonald J."/>
            <person name="Major J."/>
            <person name="Marabella R."/>
            <person name="Maru K."/>
            <person name="Matthews C."/>
            <person name="McDonough S."/>
            <person name="Mehta T."/>
            <person name="Meldrim J."/>
            <person name="Melnikov A."/>
            <person name="Meneus L."/>
            <person name="Mihalev A."/>
            <person name="Mihova T."/>
            <person name="Miller K."/>
            <person name="Mittelman R."/>
            <person name="Mlenga V."/>
            <person name="Mulrain L."/>
            <person name="Munson G."/>
            <person name="Navidi A."/>
            <person name="Naylor J."/>
            <person name="Nguyen T."/>
            <person name="Nguyen N."/>
            <person name="Nguyen C."/>
            <person name="Nguyen T."/>
            <person name="Nicol R."/>
            <person name="Norbu N."/>
            <person name="Norbu C."/>
            <person name="Novod N."/>
            <person name="Nyima T."/>
            <person name="Olandt P."/>
            <person name="O'Neill B."/>
            <person name="O'Neill K."/>
            <person name="Osman S."/>
            <person name="Oyono L."/>
            <person name="Patti C."/>
            <person name="Perrin D."/>
            <person name="Phunkhang P."/>
            <person name="Pierre F."/>
            <person name="Priest M."/>
            <person name="Rachupka A."/>
            <person name="Raghuraman S."/>
            <person name="Rameau R."/>
            <person name="Ray V."/>
            <person name="Raymond C."/>
            <person name="Rege F."/>
            <person name="Rise C."/>
            <person name="Rogers J."/>
            <person name="Rogov P."/>
            <person name="Sahalie J."/>
            <person name="Settipalli S."/>
            <person name="Sharpe T."/>
            <person name="Shea T."/>
            <person name="Sheehan M."/>
            <person name="Sherpa N."/>
            <person name="Shi J."/>
            <person name="Shih D."/>
            <person name="Sloan J."/>
            <person name="Smith C."/>
            <person name="Sparrow T."/>
            <person name="Stalker J."/>
            <person name="Stange-Thomann N."/>
            <person name="Stavropoulos S."/>
            <person name="Stone C."/>
            <person name="Stone S."/>
            <person name="Sykes S."/>
            <person name="Tchuinga P."/>
            <person name="Tenzing P."/>
            <person name="Tesfaye S."/>
            <person name="Thoulutsang D."/>
            <person name="Thoulutsang Y."/>
            <person name="Topham K."/>
            <person name="Topping I."/>
            <person name="Tsamla T."/>
            <person name="Vassiliev H."/>
            <person name="Venkataraman V."/>
            <person name="Vo A."/>
            <person name="Wangchuk T."/>
            <person name="Wangdi T."/>
            <person name="Weiand M."/>
            <person name="Wilkinson J."/>
            <person name="Wilson A."/>
            <person name="Yadav S."/>
            <person name="Yang S."/>
            <person name="Yang X."/>
            <person name="Young G."/>
            <person name="Yu Q."/>
            <person name="Zainoun J."/>
            <person name="Zembek L."/>
            <person name="Zimmer A."/>
            <person name="Lander E.S."/>
        </authorList>
    </citation>
    <scope>NUCLEOTIDE SEQUENCE [LARGE SCALE GENOMIC DNA]</scope>
    <source>
        <strain evidence="3">Boxer</strain>
    </source>
</reference>
<evidence type="ECO:0000313" key="3">
    <source>
        <dbReference type="Ensembl" id="ENSCAFP00000073438.1"/>
    </source>
</evidence>
<proteinExistence type="predicted"/>
<feature type="domain" description="START" evidence="2">
    <location>
        <begin position="478"/>
        <end position="668"/>
    </location>
</feature>
<dbReference type="PRINTS" id="PR01217">
    <property type="entry name" value="PRICHEXTENSN"/>
</dbReference>
<feature type="compositionally biased region" description="Basic and acidic residues" evidence="1">
    <location>
        <begin position="249"/>
        <end position="259"/>
    </location>
</feature>
<feature type="compositionally biased region" description="Pro residues" evidence="1">
    <location>
        <begin position="103"/>
        <end position="115"/>
    </location>
</feature>
<dbReference type="SUPFAM" id="SSF55961">
    <property type="entry name" value="Bet v1-like"/>
    <property type="match status" value="1"/>
</dbReference>
<dbReference type="FunCoup" id="A0A8P0TSH9">
    <property type="interactions" value="2"/>
</dbReference>
<evidence type="ECO:0000256" key="1">
    <source>
        <dbReference type="SAM" id="MobiDB-lite"/>
    </source>
</evidence>
<reference evidence="3" key="2">
    <citation type="submission" date="2025-08" db="UniProtKB">
        <authorList>
            <consortium name="Ensembl"/>
        </authorList>
    </citation>
    <scope>IDENTIFICATION</scope>
</reference>
<feature type="region of interest" description="Disordered" evidence="1">
    <location>
        <begin position="290"/>
        <end position="463"/>
    </location>
</feature>
<feature type="region of interest" description="Disordered" evidence="1">
    <location>
        <begin position="139"/>
        <end position="276"/>
    </location>
</feature>
<dbReference type="Pfam" id="PF01852">
    <property type="entry name" value="START"/>
    <property type="match status" value="1"/>
</dbReference>
<dbReference type="PROSITE" id="PS50848">
    <property type="entry name" value="START"/>
    <property type="match status" value="1"/>
</dbReference>
<dbReference type="PANTHER" id="PTHR47006:SF1">
    <property type="entry name" value="STAR-RELATED LIPID TRANSFER PROTEIN 4"/>
    <property type="match status" value="1"/>
</dbReference>
<feature type="compositionally biased region" description="Polar residues" evidence="1">
    <location>
        <begin position="343"/>
        <end position="354"/>
    </location>
</feature>
<protein>
    <submittedName>
        <fullName evidence="3">StAR related lipid transfer domain containing 4</fullName>
    </submittedName>
</protein>